<accession>A0A5B7FPS2</accession>
<feature type="region of interest" description="Disordered" evidence="1">
    <location>
        <begin position="20"/>
        <end position="61"/>
    </location>
</feature>
<evidence type="ECO:0000256" key="1">
    <source>
        <dbReference type="SAM" id="MobiDB-lite"/>
    </source>
</evidence>
<dbReference type="EMBL" id="VSRR010008317">
    <property type="protein sequence ID" value="MPC48502.1"/>
    <property type="molecule type" value="Genomic_DNA"/>
</dbReference>
<comment type="caution">
    <text evidence="2">The sequence shown here is derived from an EMBL/GenBank/DDBJ whole genome shotgun (WGS) entry which is preliminary data.</text>
</comment>
<proteinExistence type="predicted"/>
<keyword evidence="3" id="KW-1185">Reference proteome</keyword>
<evidence type="ECO:0000313" key="3">
    <source>
        <dbReference type="Proteomes" id="UP000324222"/>
    </source>
</evidence>
<name>A0A5B7FPS2_PORTR</name>
<evidence type="ECO:0000313" key="2">
    <source>
        <dbReference type="EMBL" id="MPC48502.1"/>
    </source>
</evidence>
<feature type="compositionally biased region" description="Polar residues" evidence="1">
    <location>
        <begin position="30"/>
        <end position="48"/>
    </location>
</feature>
<gene>
    <name evidence="2" type="ORF">E2C01_042276</name>
</gene>
<reference evidence="2 3" key="1">
    <citation type="submission" date="2019-05" db="EMBL/GenBank/DDBJ databases">
        <title>Another draft genome of Portunus trituberculatus and its Hox gene families provides insights of decapod evolution.</title>
        <authorList>
            <person name="Jeong J.-H."/>
            <person name="Song I."/>
            <person name="Kim S."/>
            <person name="Choi T."/>
            <person name="Kim D."/>
            <person name="Ryu S."/>
            <person name="Kim W."/>
        </authorList>
    </citation>
    <scope>NUCLEOTIDE SEQUENCE [LARGE SCALE GENOMIC DNA]</scope>
    <source>
        <tissue evidence="2">Muscle</tissue>
    </source>
</reference>
<protein>
    <submittedName>
        <fullName evidence="2">Uncharacterized protein</fullName>
    </submittedName>
</protein>
<organism evidence="2 3">
    <name type="scientific">Portunus trituberculatus</name>
    <name type="common">Swimming crab</name>
    <name type="synonym">Neptunus trituberculatus</name>
    <dbReference type="NCBI Taxonomy" id="210409"/>
    <lineage>
        <taxon>Eukaryota</taxon>
        <taxon>Metazoa</taxon>
        <taxon>Ecdysozoa</taxon>
        <taxon>Arthropoda</taxon>
        <taxon>Crustacea</taxon>
        <taxon>Multicrustacea</taxon>
        <taxon>Malacostraca</taxon>
        <taxon>Eumalacostraca</taxon>
        <taxon>Eucarida</taxon>
        <taxon>Decapoda</taxon>
        <taxon>Pleocyemata</taxon>
        <taxon>Brachyura</taxon>
        <taxon>Eubrachyura</taxon>
        <taxon>Portunoidea</taxon>
        <taxon>Portunidae</taxon>
        <taxon>Portuninae</taxon>
        <taxon>Portunus</taxon>
    </lineage>
</organism>
<dbReference type="AlphaFoldDB" id="A0A5B7FPS2"/>
<dbReference type="Proteomes" id="UP000324222">
    <property type="component" value="Unassembled WGS sequence"/>
</dbReference>
<sequence length="61" mass="7034">MIPSRISFLLSVQHTEMVFRHRNSNHPRENQQNISSGPPNWQRQNARGTFSFGDPAEGLEK</sequence>